<evidence type="ECO:0000313" key="4">
    <source>
        <dbReference type="EMBL" id="KAK4173943.1"/>
    </source>
</evidence>
<evidence type="ECO:0000313" key="5">
    <source>
        <dbReference type="Proteomes" id="UP001302321"/>
    </source>
</evidence>
<dbReference type="EMBL" id="MU866310">
    <property type="protein sequence ID" value="KAK4173943.1"/>
    <property type="molecule type" value="Genomic_DNA"/>
</dbReference>
<comment type="caution">
    <text evidence="4">The sequence shown here is derived from an EMBL/GenBank/DDBJ whole genome shotgun (WGS) entry which is preliminary data.</text>
</comment>
<feature type="compositionally biased region" description="Low complexity" evidence="3">
    <location>
        <begin position="787"/>
        <end position="796"/>
    </location>
</feature>
<dbReference type="PANTHER" id="PTHR23083:SF464">
    <property type="entry name" value="TETRATRICOPEPTIDE REPEAT DOMAIN 7, ISOFORM A"/>
    <property type="match status" value="1"/>
</dbReference>
<dbReference type="SMART" id="SM00028">
    <property type="entry name" value="TPR"/>
    <property type="match status" value="6"/>
</dbReference>
<evidence type="ECO:0008006" key="6">
    <source>
        <dbReference type="Google" id="ProtNLM"/>
    </source>
</evidence>
<accession>A0AAN6W227</accession>
<reference evidence="4" key="1">
    <citation type="journal article" date="2023" name="Mol. Phylogenet. Evol.">
        <title>Genome-scale phylogeny and comparative genomics of the fungal order Sordariales.</title>
        <authorList>
            <person name="Hensen N."/>
            <person name="Bonometti L."/>
            <person name="Westerberg I."/>
            <person name="Brannstrom I.O."/>
            <person name="Guillou S."/>
            <person name="Cros-Aarteil S."/>
            <person name="Calhoun S."/>
            <person name="Haridas S."/>
            <person name="Kuo A."/>
            <person name="Mondo S."/>
            <person name="Pangilinan J."/>
            <person name="Riley R."/>
            <person name="LaButti K."/>
            <person name="Andreopoulos B."/>
            <person name="Lipzen A."/>
            <person name="Chen C."/>
            <person name="Yan M."/>
            <person name="Daum C."/>
            <person name="Ng V."/>
            <person name="Clum A."/>
            <person name="Steindorff A."/>
            <person name="Ohm R.A."/>
            <person name="Martin F."/>
            <person name="Silar P."/>
            <person name="Natvig D.O."/>
            <person name="Lalanne C."/>
            <person name="Gautier V."/>
            <person name="Ament-Velasquez S.L."/>
            <person name="Kruys A."/>
            <person name="Hutchinson M.I."/>
            <person name="Powell A.J."/>
            <person name="Barry K."/>
            <person name="Miller A.N."/>
            <person name="Grigoriev I.V."/>
            <person name="Debuchy R."/>
            <person name="Gladieux P."/>
            <person name="Hiltunen Thoren M."/>
            <person name="Johannesson H."/>
        </authorList>
    </citation>
    <scope>NUCLEOTIDE SEQUENCE</scope>
    <source>
        <strain evidence="4">CBS 892.96</strain>
    </source>
</reference>
<protein>
    <recommendedName>
        <fullName evidence="6">Filamentation protein</fullName>
    </recommendedName>
</protein>
<evidence type="ECO:0000256" key="2">
    <source>
        <dbReference type="ARBA" id="ARBA00038251"/>
    </source>
</evidence>
<feature type="region of interest" description="Disordered" evidence="3">
    <location>
        <begin position="1031"/>
        <end position="1110"/>
    </location>
</feature>
<dbReference type="SUPFAM" id="SSF48452">
    <property type="entry name" value="TPR-like"/>
    <property type="match status" value="1"/>
</dbReference>
<evidence type="ECO:0000256" key="1">
    <source>
        <dbReference type="ARBA" id="ARBA00002550"/>
    </source>
</evidence>
<dbReference type="InterPro" id="IPR019734">
    <property type="entry name" value="TPR_rpt"/>
</dbReference>
<evidence type="ECO:0000256" key="3">
    <source>
        <dbReference type="SAM" id="MobiDB-lite"/>
    </source>
</evidence>
<feature type="compositionally biased region" description="Low complexity" evidence="3">
    <location>
        <begin position="757"/>
        <end position="775"/>
    </location>
</feature>
<keyword evidence="5" id="KW-1185">Reference proteome</keyword>
<dbReference type="PANTHER" id="PTHR23083">
    <property type="entry name" value="TETRATRICOPEPTIDE REPEAT PROTEIN, TPR"/>
    <property type="match status" value="1"/>
</dbReference>
<dbReference type="Proteomes" id="UP001302321">
    <property type="component" value="Unassembled WGS sequence"/>
</dbReference>
<proteinExistence type="inferred from homology"/>
<name>A0AAN6W227_9PEZI</name>
<feature type="compositionally biased region" description="Acidic residues" evidence="3">
    <location>
        <begin position="1080"/>
        <end position="1093"/>
    </location>
</feature>
<dbReference type="InterPro" id="IPR051722">
    <property type="entry name" value="Endocytosis_PI4K-reg_protein"/>
</dbReference>
<comment type="function">
    <text evidence="1">Involved in endocytosis.</text>
</comment>
<feature type="compositionally biased region" description="Low complexity" evidence="3">
    <location>
        <begin position="1098"/>
        <end position="1108"/>
    </location>
</feature>
<dbReference type="Gene3D" id="1.25.40.10">
    <property type="entry name" value="Tetratricopeptide repeat domain"/>
    <property type="match status" value="1"/>
</dbReference>
<organism evidence="4 5">
    <name type="scientific">Triangularia setosa</name>
    <dbReference type="NCBI Taxonomy" id="2587417"/>
    <lineage>
        <taxon>Eukaryota</taxon>
        <taxon>Fungi</taxon>
        <taxon>Dikarya</taxon>
        <taxon>Ascomycota</taxon>
        <taxon>Pezizomycotina</taxon>
        <taxon>Sordariomycetes</taxon>
        <taxon>Sordariomycetidae</taxon>
        <taxon>Sordariales</taxon>
        <taxon>Podosporaceae</taxon>
        <taxon>Triangularia</taxon>
    </lineage>
</organism>
<dbReference type="InterPro" id="IPR011990">
    <property type="entry name" value="TPR-like_helical_dom_sf"/>
</dbReference>
<gene>
    <name evidence="4" type="ORF">QBC36DRAFT_358604</name>
</gene>
<feature type="region of interest" description="Disordered" evidence="3">
    <location>
        <begin position="736"/>
        <end position="878"/>
    </location>
</feature>
<sequence>MPDAVKAAHYIQQLDEARCDDNWDAILELVRKVRKHAPERACLVQSATTEHAIIKASVKPAPDSASIPSSLEAASQLPILLTVIENEQTHPQDRFQARVCAGWLHWVLREYSLALERLPRSFDEDLPAADSPVELSEWTKVCALKAAYLRANCLARDGQRKGALEAFEVALPSLNTVWNATPGGPARQQIRYWAELFLTEYCMLASQATRDGEKSLSEGNCLSGFRTWARYWAGAAKGVAVAAQDQAGISGAGGYGFRGSVPRRQVWSEYYSALSEILQRDLAYPPSGVTVPVSNGDTVSARAQLRAELKKVETIYQGLLFSETKFPRADEERAEVEGYVARVMRNWVVLNGRGWKEHDLGAGGRDSLSRGTLDMLYGAATKTYHSTAILRHLFTVHLAVAEFDLAFVSFDSWLELVKKGKARVEKTGHRELALDDNATVLETISAAIAALCRYGGREAADKARKISEELEGLVKKWASLDPEGANPRDLVPPRSVALAWQSVGLANAQWARMTYESESRAVFQEKAIQCLRWSLSPEFGHVVDVRGVFALGVLYAEQRKLSVAIELVKTALLADKAVEEHEELHNGPYWRERSLIPLWHLLALMLSARQDYVLAARACEGAIEQFRDPIVLFGSRDLNGGFRSEHLNEAAAEKAGGDGIVDEMDDFEKESILEIKMTQLAILELVEGPTVAVNASTELLTLFPRLFGDLGETQLELPKAEPPKTMATMRSVRDSMFGGRAGKDHQPRQSVAISRPQTTQSVATTTLTQHTSSETAIDPRSSRRSLRSGSLNGRSRNSLRKRDRSGSRQRAVSSGPPVPPLNGDKYQPTFEDPNGPQYFTFASKSMAGTLRPETTDSSALSKKTDGPSEAGTGTGTGTLESFSPLLPFVQFSQEHSKRKRKSILVKVWLTIAGFYRRAGLLDDAQKAIAEAQKIVQSFEGDVVNDTSGALNTRTAGWGMEKSVEAVLADVWTEKGQLSLSLERPYQARADFETALTHFPDHPVAIVRLSHILLDVYSEKLRPPPAVSGLDLGGASLTPDSHEDHQIIASPPSRYPNLPSEPLGLGPPQHKPTSRKPDHEEVFDDDDDDNEEEATNGTSSASPSRLLGPRLPPPYKATSLPLIDRLAARDRAYGLLSGLTKLGVGWNYSEAWFTLARAYEESGQGEKARDALWWVVELEDGMGVRGWGVVTAGGGYVLW</sequence>
<dbReference type="AlphaFoldDB" id="A0AAN6W227"/>
<comment type="similarity">
    <text evidence="2">Belongs to the YPP1 family.</text>
</comment>
<reference evidence="4" key="2">
    <citation type="submission" date="2023-05" db="EMBL/GenBank/DDBJ databases">
        <authorList>
            <consortium name="Lawrence Berkeley National Laboratory"/>
            <person name="Steindorff A."/>
            <person name="Hensen N."/>
            <person name="Bonometti L."/>
            <person name="Westerberg I."/>
            <person name="Brannstrom I.O."/>
            <person name="Guillou S."/>
            <person name="Cros-Aarteil S."/>
            <person name="Calhoun S."/>
            <person name="Haridas S."/>
            <person name="Kuo A."/>
            <person name="Mondo S."/>
            <person name="Pangilinan J."/>
            <person name="Riley R."/>
            <person name="Labutti K."/>
            <person name="Andreopoulos B."/>
            <person name="Lipzen A."/>
            <person name="Chen C."/>
            <person name="Yanf M."/>
            <person name="Daum C."/>
            <person name="Ng V."/>
            <person name="Clum A."/>
            <person name="Ohm R."/>
            <person name="Martin F."/>
            <person name="Silar P."/>
            <person name="Natvig D."/>
            <person name="Lalanne C."/>
            <person name="Gautier V."/>
            <person name="Ament-Velasquez S.L."/>
            <person name="Kruys A."/>
            <person name="Hutchinson M.I."/>
            <person name="Powell A.J."/>
            <person name="Barry K."/>
            <person name="Miller A.N."/>
            <person name="Grigoriev I.V."/>
            <person name="Debuchy R."/>
            <person name="Gladieux P."/>
            <person name="Thoren M.H."/>
            <person name="Johannesson H."/>
        </authorList>
    </citation>
    <scope>NUCLEOTIDE SEQUENCE</scope>
    <source>
        <strain evidence="4">CBS 892.96</strain>
    </source>
</reference>